<evidence type="ECO:0000313" key="3">
    <source>
        <dbReference type="Proteomes" id="UP000597762"/>
    </source>
</evidence>
<name>A0A812CPI6_ACAPH</name>
<comment type="caution">
    <text evidence="2">The sequence shown here is derived from an EMBL/GenBank/DDBJ whole genome shotgun (WGS) entry which is preliminary data.</text>
</comment>
<feature type="transmembrane region" description="Helical" evidence="1">
    <location>
        <begin position="84"/>
        <end position="101"/>
    </location>
</feature>
<evidence type="ECO:0000313" key="2">
    <source>
        <dbReference type="EMBL" id="CAE1275335.1"/>
    </source>
</evidence>
<gene>
    <name evidence="2" type="ORF">SPHA_39403</name>
</gene>
<keyword evidence="1" id="KW-0812">Transmembrane</keyword>
<dbReference type="OrthoDB" id="6128111at2759"/>
<dbReference type="PANTHER" id="PTHR45786:SF74">
    <property type="entry name" value="ATP-DEPENDENT DNA HELICASE"/>
    <property type="match status" value="1"/>
</dbReference>
<dbReference type="PANTHER" id="PTHR45786">
    <property type="entry name" value="DNA BINDING PROTEIN-LIKE"/>
    <property type="match status" value="1"/>
</dbReference>
<keyword evidence="1" id="KW-1133">Transmembrane helix</keyword>
<evidence type="ECO:0000256" key="1">
    <source>
        <dbReference type="SAM" id="Phobius"/>
    </source>
</evidence>
<protein>
    <submittedName>
        <fullName evidence="2">Uncharacterized protein</fullName>
    </submittedName>
</protein>
<proteinExistence type="predicted"/>
<sequence length="501" mass="57627">MGKTEILLSELLYLFAVTLFRPLFRLNVNLQFSLSYQPLVGQFLVQIHHPTNLPFSLFYQLYVAPILVQIHYPLNSSFALHQQIYLPVTLPFFLYFLSFAVESFVAIRRSLHFLFFVASLTTLGLGRRSRSRVLAASLGSWSLSPRVYNLRVNRFSAADARRLRSFLYPFLFRYSIVVRYGFPLVVLPCCYRCVVWRAKLLLDRSPIPTVFQCPSRLEGFRPAANVRLATPLFITSLDEPPQPLRYLLLGTTSESTHFLEAIRKYNCCFQMTSFGAKAISEGRWLPTFKVQAQVYHLLRSLLADEGEPPQFLQIYFLADYNDKVDARLGILPSAISVGPRKDILFRLQDMLHKSNTYIRSLKSALQNNSLPSFSVVIDADRWPHGEHERRFNAPACNEVAAVIHGEKHNSRDIVIWYRGDVLHRISETHRSYDCLQYPLLLHTEGMGTTSKSQYTRQAAIPCRPQRRSPVRLTMRTRVDAVRACLKSSALWRPVETLKLST</sequence>
<dbReference type="EMBL" id="CAHIKZ030001826">
    <property type="protein sequence ID" value="CAE1275335.1"/>
    <property type="molecule type" value="Genomic_DNA"/>
</dbReference>
<accession>A0A812CPI6</accession>
<feature type="transmembrane region" description="Helical" evidence="1">
    <location>
        <begin position="7"/>
        <end position="24"/>
    </location>
</feature>
<feature type="transmembrane region" description="Helical" evidence="1">
    <location>
        <begin position="53"/>
        <end position="72"/>
    </location>
</feature>
<keyword evidence="1" id="KW-0472">Membrane</keyword>
<organism evidence="2 3">
    <name type="scientific">Acanthosepion pharaonis</name>
    <name type="common">Pharaoh cuttlefish</name>
    <name type="synonym">Sepia pharaonis</name>
    <dbReference type="NCBI Taxonomy" id="158019"/>
    <lineage>
        <taxon>Eukaryota</taxon>
        <taxon>Metazoa</taxon>
        <taxon>Spiralia</taxon>
        <taxon>Lophotrochozoa</taxon>
        <taxon>Mollusca</taxon>
        <taxon>Cephalopoda</taxon>
        <taxon>Coleoidea</taxon>
        <taxon>Decapodiformes</taxon>
        <taxon>Sepiida</taxon>
        <taxon>Sepiina</taxon>
        <taxon>Sepiidae</taxon>
        <taxon>Acanthosepion</taxon>
    </lineage>
</organism>
<reference evidence="2" key="1">
    <citation type="submission" date="2021-01" db="EMBL/GenBank/DDBJ databases">
        <authorList>
            <person name="Li R."/>
            <person name="Bekaert M."/>
        </authorList>
    </citation>
    <scope>NUCLEOTIDE SEQUENCE</scope>
    <source>
        <strain evidence="2">Farmed</strain>
    </source>
</reference>
<dbReference type="AlphaFoldDB" id="A0A812CPI6"/>
<dbReference type="Proteomes" id="UP000597762">
    <property type="component" value="Unassembled WGS sequence"/>
</dbReference>
<keyword evidence="3" id="KW-1185">Reference proteome</keyword>